<dbReference type="KEGG" id="bao:BAMF_0892"/>
<dbReference type="AlphaFoldDB" id="A0A9P1JF53"/>
<evidence type="ECO:0000313" key="1">
    <source>
        <dbReference type="EMBL" id="CBI42018.1"/>
    </source>
</evidence>
<proteinExistence type="predicted"/>
<keyword evidence="2" id="KW-1185">Reference proteome</keyword>
<dbReference type="RefSeq" id="WP_013351513.1">
    <property type="nucleotide sequence ID" value="NC_014551.1"/>
</dbReference>
<protein>
    <submittedName>
        <fullName evidence="1">Uncharacterized protein yodN</fullName>
    </submittedName>
</protein>
<name>A0A9P1JF53_BACAS</name>
<dbReference type="EMBL" id="FN597644">
    <property type="protein sequence ID" value="CBI42018.1"/>
    <property type="molecule type" value="Genomic_DNA"/>
</dbReference>
<reference evidence="1 2" key="1">
    <citation type="journal article" date="2011" name="Int. J. Syst. Evol. Microbiol.">
        <title>Relationship of Bacillus amyloliquefaciens clades associated with strains DSM 7T and FZB42T: a proposal for Bacillus amyloliquefaciens subsp. amyloliquefaciens subsp. nov. and Bacillus amyloliquefaciens subsp. plantarum subsp. nov. based on complete genome sequence comparisons.</title>
        <authorList>
            <person name="Borriss R."/>
            <person name="Chen X.H."/>
            <person name="Rueckert C."/>
            <person name="Blom J."/>
            <person name="Becker A."/>
            <person name="Baumgarth B."/>
            <person name="Fan B."/>
            <person name="Pukall R."/>
            <person name="Schumann P."/>
            <person name="Sproer C."/>
            <person name="Junge H."/>
            <person name="Vater J."/>
            <person name="Puhler A."/>
            <person name="Klenk H.P."/>
        </authorList>
    </citation>
    <scope>NUCLEOTIDE SEQUENCE [LARGE SCALE GENOMIC DNA]</scope>
    <source>
        <strain evidence="2">DSM 7</strain>
    </source>
</reference>
<evidence type="ECO:0000313" key="2">
    <source>
        <dbReference type="Proteomes" id="UP000006562"/>
    </source>
</evidence>
<dbReference type="Proteomes" id="UP000006562">
    <property type="component" value="Chromosome"/>
</dbReference>
<reference evidence="2" key="2">
    <citation type="journal article" date="2011" name="J. Biotechnol.">
        <title>Genome sequence of B. amyloliquefaciens type strain DSM7(T) reveals differences to plant-associated B. amyloliquefaciens FZB42.</title>
        <authorList>
            <person name="Ruckert C."/>
            <person name="Blom J."/>
            <person name="Chen X."/>
            <person name="Reva O."/>
            <person name="Borriss R."/>
        </authorList>
    </citation>
    <scope>NUCLEOTIDE SEQUENCE [LARGE SCALE GENOMIC DNA]</scope>
    <source>
        <strain evidence="2">DSM 7</strain>
    </source>
</reference>
<gene>
    <name evidence="1" type="ordered locus">BAMF_0892</name>
</gene>
<organism evidence="1 2">
    <name type="scientific">Bacillus amyloliquefaciens (strain ATCC 23350 / DSM 7 / BCRC 11601 / CCUG 28519 / NBRC 15535 / NRRL B-14393 / F)</name>
    <dbReference type="NCBI Taxonomy" id="692420"/>
    <lineage>
        <taxon>Bacteria</taxon>
        <taxon>Bacillati</taxon>
        <taxon>Bacillota</taxon>
        <taxon>Bacilli</taxon>
        <taxon>Bacillales</taxon>
        <taxon>Bacillaceae</taxon>
        <taxon>Bacillus</taxon>
        <taxon>Bacillus amyloliquefaciens group</taxon>
    </lineage>
</organism>
<accession>A0A9P1JF53</accession>
<sequence length="175" mass="20206">MKTEFTFGDIVSVAGYENRIFYVEAWREVKETDEWGVSEYVEFELTDAINGEFLDAFETDLRLVCRKQFAEDYLLEYDETNYPEPSGAAFHFADDYSFGIGYAKKEAVGRAKGPMETPKTARVLSAQEVAKRKRKTDELLDEYNDNMRLYETFGDVEYKAKADGVMAKLRREASE</sequence>